<reference evidence="1 2" key="1">
    <citation type="submission" date="2023-12" db="EMBL/GenBank/DDBJ databases">
        <title>Baltic Sea Cyanobacteria.</title>
        <authorList>
            <person name="Delbaje E."/>
            <person name="Fewer D.P."/>
            <person name="Shishido T.K."/>
        </authorList>
    </citation>
    <scope>NUCLEOTIDE SEQUENCE [LARGE SCALE GENOMIC DNA]</scope>
    <source>
        <strain evidence="1 2">UHCC-0300</strain>
    </source>
</reference>
<accession>A0ABU5UDQ8</accession>
<keyword evidence="2" id="KW-1185">Reference proteome</keyword>
<gene>
    <name evidence="1" type="ORF">VB620_09215</name>
</gene>
<protein>
    <submittedName>
        <fullName evidence="1">Uncharacterized protein</fullName>
    </submittedName>
</protein>
<evidence type="ECO:0000313" key="1">
    <source>
        <dbReference type="EMBL" id="MEA5581518.1"/>
    </source>
</evidence>
<name>A0ABU5UDQ8_9CYAN</name>
<proteinExistence type="predicted"/>
<comment type="caution">
    <text evidence="1">The sequence shown here is derived from an EMBL/GenBank/DDBJ whole genome shotgun (WGS) entry which is preliminary data.</text>
</comment>
<evidence type="ECO:0000313" key="2">
    <source>
        <dbReference type="Proteomes" id="UP001302120"/>
    </source>
</evidence>
<organism evidence="1 2">
    <name type="scientific">Nodularia harveyana UHCC-0300</name>
    <dbReference type="NCBI Taxonomy" id="2974287"/>
    <lineage>
        <taxon>Bacteria</taxon>
        <taxon>Bacillati</taxon>
        <taxon>Cyanobacteriota</taxon>
        <taxon>Cyanophyceae</taxon>
        <taxon>Nostocales</taxon>
        <taxon>Nodulariaceae</taxon>
        <taxon>Nodularia</taxon>
    </lineage>
</organism>
<dbReference type="EMBL" id="JAYGHG010000011">
    <property type="protein sequence ID" value="MEA5581518.1"/>
    <property type="molecule type" value="Genomic_DNA"/>
</dbReference>
<dbReference type="RefSeq" id="WP_323195852.1">
    <property type="nucleotide sequence ID" value="NZ_JAYGHG010000011.1"/>
</dbReference>
<sequence length="50" mass="5701">MTSFSNAASLEGDLQETRQKEKVNFYEYIDFTFYLSQKLPGSFVKAGEQG</sequence>
<dbReference type="Proteomes" id="UP001302120">
    <property type="component" value="Unassembled WGS sequence"/>
</dbReference>